<dbReference type="KEGG" id="hat:RC74_02930"/>
<sequence length="229" mass="25017">MQPYLQRLTVVFLLTLVIFTTVPSIDLWVTGLFYNSETGVFPTAQSPFALGVRSVMMNAMLLFPVVALIFLLLNLWKRNLFGVTPLMWGKILALFLLGPGLLVNGILKSYWGRARPAYVTEFGGDATFTPPFQITDQCAQNCSFVSGEASGAVAVAIGIFVLTSASSNPVTARNLRRFAIFFAIVGSGMRVAMGRHFLSDTIFAVLLVLLISYGLDALIARKKQLILAK</sequence>
<evidence type="ECO:0000313" key="4">
    <source>
        <dbReference type="Proteomes" id="UP000070371"/>
    </source>
</evidence>
<evidence type="ECO:0000259" key="2">
    <source>
        <dbReference type="Pfam" id="PF01569"/>
    </source>
</evidence>
<reference evidence="3 4" key="1">
    <citation type="submission" date="2016-02" db="EMBL/GenBank/DDBJ databases">
        <title>Complete genome sequence of Halocynthiibacter arcticus PAMC 20958t from arctic marine sediment.</title>
        <authorList>
            <person name="Lee Y.M."/>
            <person name="Baek K."/>
            <person name="Lee H.K."/>
            <person name="Shin S.C."/>
        </authorList>
    </citation>
    <scope>NUCLEOTIDE SEQUENCE [LARGE SCALE GENOMIC DNA]</scope>
    <source>
        <strain evidence="3">PAMC 20958</strain>
    </source>
</reference>
<accession>A0A126UXI2</accession>
<feature type="transmembrane region" description="Helical" evidence="1">
    <location>
        <begin position="149"/>
        <end position="166"/>
    </location>
</feature>
<keyword evidence="1" id="KW-0472">Membrane</keyword>
<dbReference type="RefSeq" id="WP_052274646.1">
    <property type="nucleotide sequence ID" value="NZ_CP014327.1"/>
</dbReference>
<dbReference type="SUPFAM" id="SSF48317">
    <property type="entry name" value="Acid phosphatase/Vanadium-dependent haloperoxidase"/>
    <property type="match status" value="1"/>
</dbReference>
<dbReference type="STRING" id="1579316.RC74_02930"/>
<feature type="domain" description="Phosphatidic acid phosphatase type 2/haloperoxidase" evidence="2">
    <location>
        <begin position="93"/>
        <end position="213"/>
    </location>
</feature>
<feature type="transmembrane region" description="Helical" evidence="1">
    <location>
        <begin position="88"/>
        <end position="107"/>
    </location>
</feature>
<keyword evidence="1" id="KW-0812">Transmembrane</keyword>
<feature type="transmembrane region" description="Helical" evidence="1">
    <location>
        <begin position="178"/>
        <end position="196"/>
    </location>
</feature>
<dbReference type="EMBL" id="CP014327">
    <property type="protein sequence ID" value="AML50356.1"/>
    <property type="molecule type" value="Genomic_DNA"/>
</dbReference>
<dbReference type="CDD" id="cd03396">
    <property type="entry name" value="PAP2_like_6"/>
    <property type="match status" value="1"/>
</dbReference>
<dbReference type="AlphaFoldDB" id="A0A126UXI2"/>
<keyword evidence="1" id="KW-1133">Transmembrane helix</keyword>
<dbReference type="Gene3D" id="1.20.144.10">
    <property type="entry name" value="Phosphatidic acid phosphatase type 2/haloperoxidase"/>
    <property type="match status" value="1"/>
</dbReference>
<feature type="transmembrane region" description="Helical" evidence="1">
    <location>
        <begin position="202"/>
        <end position="220"/>
    </location>
</feature>
<organism evidence="3 4">
    <name type="scientific">Falsihalocynthiibacter arcticus</name>
    <dbReference type="NCBI Taxonomy" id="1579316"/>
    <lineage>
        <taxon>Bacteria</taxon>
        <taxon>Pseudomonadati</taxon>
        <taxon>Pseudomonadota</taxon>
        <taxon>Alphaproteobacteria</taxon>
        <taxon>Rhodobacterales</taxon>
        <taxon>Roseobacteraceae</taxon>
        <taxon>Falsihalocynthiibacter</taxon>
    </lineage>
</organism>
<protein>
    <recommendedName>
        <fullName evidence="2">Phosphatidic acid phosphatase type 2/haloperoxidase domain-containing protein</fullName>
    </recommendedName>
</protein>
<evidence type="ECO:0000256" key="1">
    <source>
        <dbReference type="SAM" id="Phobius"/>
    </source>
</evidence>
<keyword evidence="4" id="KW-1185">Reference proteome</keyword>
<gene>
    <name evidence="3" type="ORF">RC74_02930</name>
</gene>
<dbReference type="OrthoDB" id="9813524at2"/>
<dbReference type="Pfam" id="PF01569">
    <property type="entry name" value="PAP2"/>
    <property type="match status" value="1"/>
</dbReference>
<dbReference type="Proteomes" id="UP000070371">
    <property type="component" value="Chromosome"/>
</dbReference>
<name>A0A126UXI2_9RHOB</name>
<proteinExistence type="predicted"/>
<dbReference type="InterPro" id="IPR000326">
    <property type="entry name" value="PAP2/HPO"/>
</dbReference>
<dbReference type="InterPro" id="IPR036938">
    <property type="entry name" value="PAP2/HPO_sf"/>
</dbReference>
<evidence type="ECO:0000313" key="3">
    <source>
        <dbReference type="EMBL" id="AML50356.1"/>
    </source>
</evidence>
<feature type="transmembrane region" description="Helical" evidence="1">
    <location>
        <begin position="55"/>
        <end position="76"/>
    </location>
</feature>